<feature type="domain" description="Helicase HerA-like C-terminal" evidence="2">
    <location>
        <begin position="1"/>
        <end position="300"/>
    </location>
</feature>
<organism evidence="3">
    <name type="scientific">Yersinia enterocolitica W22703</name>
    <dbReference type="NCBI Taxonomy" id="913028"/>
    <lineage>
        <taxon>Bacteria</taxon>
        <taxon>Pseudomonadati</taxon>
        <taxon>Pseudomonadota</taxon>
        <taxon>Gammaproteobacteria</taxon>
        <taxon>Enterobacterales</taxon>
        <taxon>Yersiniaceae</taxon>
        <taxon>Yersinia</taxon>
    </lineage>
</organism>
<dbReference type="Pfam" id="PF05872">
    <property type="entry name" value="HerA_C"/>
    <property type="match status" value="1"/>
</dbReference>
<name>F4N1V4_YEREN</name>
<dbReference type="EMBL" id="FR718681">
    <property type="protein sequence ID" value="CBX72065.1"/>
    <property type="molecule type" value="Genomic_DNA"/>
</dbReference>
<dbReference type="SUPFAM" id="SSF52540">
    <property type="entry name" value="P-loop containing nucleoside triphosphate hydrolases"/>
    <property type="match status" value="1"/>
</dbReference>
<feature type="region of interest" description="Disordered" evidence="1">
    <location>
        <begin position="215"/>
        <end position="268"/>
    </location>
</feature>
<dbReference type="PANTHER" id="PTHR30121:SF6">
    <property type="entry name" value="SLR6007 PROTEIN"/>
    <property type="match status" value="1"/>
</dbReference>
<reference evidence="3" key="1">
    <citation type="journal article" date="2011" name="BMC Genomics">
        <title>Shotgun sequencing of Yersinia enterocolitica strain W22703 (biotype 2, serotype O:9): genomic evidence for oscillation between invertebrates and mammals.</title>
        <authorList>
            <person name="Fuchs T.M."/>
            <person name="Brandt K."/>
            <person name="Starke M."/>
            <person name="Rattei T."/>
        </authorList>
    </citation>
    <scope>NUCLEOTIDE SEQUENCE</scope>
</reference>
<dbReference type="Gene3D" id="3.40.50.300">
    <property type="entry name" value="P-loop containing nucleotide triphosphate hydrolases"/>
    <property type="match status" value="1"/>
</dbReference>
<sequence length="300" mass="32451">MLDIHDLMRTDGNGQGVINLLAADRLINQPKLYAIFLLWLLAELFEQLPEVGDVDKPKLVFFFDEAHLLFTDAPTALVDKVEQVVRLIRSKGVGIYFVTQNPLDIPDKILGQLGNRVQHALRAFTPRDQKAVKSAAQTMRANPAFSAEQVITELGVGEALISFLDEKGRPNIVERAMVIAPQSKMGALDTAARNHAINNSPLYGRYEEMVDRESAYEKLSSGGSSTLGDAAPNGTTASQQPSNQGGGLMDGLNDLLFGSTGPRGGKRDGIVQTAAKSMARDLGRQILRGVLGSITGGRKR</sequence>
<dbReference type="AlphaFoldDB" id="F4N1V4"/>
<evidence type="ECO:0000256" key="1">
    <source>
        <dbReference type="SAM" id="MobiDB-lite"/>
    </source>
</evidence>
<protein>
    <submittedName>
        <fullName evidence="3">Uncharacterized protein yjgR</fullName>
    </submittedName>
</protein>
<gene>
    <name evidence="3" type="primary">yjgR</name>
    <name evidence="3" type="ORF">YEW_IZ39270</name>
</gene>
<feature type="compositionally biased region" description="Polar residues" evidence="1">
    <location>
        <begin position="221"/>
        <end position="243"/>
    </location>
</feature>
<dbReference type="InterPro" id="IPR051162">
    <property type="entry name" value="T4SS_component"/>
</dbReference>
<dbReference type="InterPro" id="IPR033186">
    <property type="entry name" value="HerA_C"/>
</dbReference>
<accession>F4N1V4</accession>
<dbReference type="PANTHER" id="PTHR30121">
    <property type="entry name" value="UNCHARACTERIZED PROTEIN YJGR-RELATED"/>
    <property type="match status" value="1"/>
</dbReference>
<proteinExistence type="predicted"/>
<dbReference type="InterPro" id="IPR027417">
    <property type="entry name" value="P-loop_NTPase"/>
</dbReference>
<evidence type="ECO:0000313" key="3">
    <source>
        <dbReference type="EMBL" id="CBX72065.1"/>
    </source>
</evidence>
<evidence type="ECO:0000259" key="2">
    <source>
        <dbReference type="Pfam" id="PF05872"/>
    </source>
</evidence>